<sequence>MKHTEHFKELIGGLSLNPTREERIDKAYSNWESLLKKDDEIKDLFVDFYLQGSYATKTSIRPQKKDEEFDVDAVLLLELDSDLKPKEALSWLAKRMKENDEYDIKERDRCVRINYAGDFHMDVVLAKPSSFGDYIYIPSKKEGQWKKTNPAGFKTWCDGIHADHNYQFQNIVKLLRYWRDLRVGKDTAPKSILLTTLIGENMVGKNSVAESLLETLNEMLDALDSYIQWDRTVFVGNPSLSEENLARDWDEDRLRTFKKKLTKLQSDVKDAFDETDKEKSLNKWKEIFPKFPKELSEASNMALKINSGAIVVNSLGQLSNTDGIPSPKHRFFGGSHQ</sequence>
<reference evidence="3" key="1">
    <citation type="submission" date="2015-08" db="EMBL/GenBank/DDBJ databases">
        <title>Genome sequencing project for genomic taxonomy and phylogenomics of Bacillus-like bacteria.</title>
        <authorList>
            <person name="Liu B."/>
            <person name="Wang J."/>
            <person name="Zhu Y."/>
            <person name="Liu G."/>
            <person name="Chen Q."/>
            <person name="Chen Z."/>
            <person name="Lan J."/>
            <person name="Che J."/>
            <person name="Ge C."/>
            <person name="Shi H."/>
            <person name="Pan Z."/>
            <person name="Liu X."/>
        </authorList>
    </citation>
    <scope>NUCLEOTIDE SEQUENCE [LARGE SCALE GENOMIC DNA]</scope>
    <source>
        <strain evidence="3">FJAT-22460</strain>
    </source>
</reference>
<evidence type="ECO:0000313" key="3">
    <source>
        <dbReference type="Proteomes" id="UP000036932"/>
    </source>
</evidence>
<dbReference type="GO" id="GO:0051607">
    <property type="term" value="P:defense response to virus"/>
    <property type="evidence" value="ECO:0007669"/>
    <property type="project" value="UniProtKB-KW"/>
</dbReference>
<dbReference type="RefSeq" id="WP_054402256.1">
    <property type="nucleotide sequence ID" value="NZ_LIUT01000001.1"/>
</dbReference>
<evidence type="ECO:0000313" key="2">
    <source>
        <dbReference type="EMBL" id="KOR89214.1"/>
    </source>
</evidence>
<protein>
    <recommendedName>
        <fullName evidence="4">Nucleotidyltransferase</fullName>
    </recommendedName>
</protein>
<dbReference type="AlphaFoldDB" id="A0A0M1P592"/>
<comment type="caution">
    <text evidence="2">The sequence shown here is derived from an EMBL/GenBank/DDBJ whole genome shotgun (WGS) entry which is preliminary data.</text>
</comment>
<proteinExistence type="predicted"/>
<organism evidence="2 3">
    <name type="scientific">Paenibacillus solani</name>
    <dbReference type="NCBI Taxonomy" id="1705565"/>
    <lineage>
        <taxon>Bacteria</taxon>
        <taxon>Bacillati</taxon>
        <taxon>Bacillota</taxon>
        <taxon>Bacilli</taxon>
        <taxon>Bacillales</taxon>
        <taxon>Paenibacillaceae</taxon>
        <taxon>Paenibacillus</taxon>
    </lineage>
</organism>
<dbReference type="Proteomes" id="UP000036932">
    <property type="component" value="Unassembled WGS sequence"/>
</dbReference>
<dbReference type="Pfam" id="PF18144">
    <property type="entry name" value="SMODS"/>
    <property type="match status" value="1"/>
</dbReference>
<keyword evidence="3" id="KW-1185">Reference proteome</keyword>
<dbReference type="GO" id="GO:0016779">
    <property type="term" value="F:nucleotidyltransferase activity"/>
    <property type="evidence" value="ECO:0007669"/>
    <property type="project" value="InterPro"/>
</dbReference>
<dbReference type="PATRIC" id="fig|1705565.3.peg.3674"/>
<gene>
    <name evidence="2" type="ORF">AM231_08625</name>
</gene>
<name>A0A0M1P592_9BACL</name>
<dbReference type="OrthoDB" id="7572058at2"/>
<dbReference type="CDD" id="cd05400">
    <property type="entry name" value="NT_2-5OAS_ClassI-CCAase"/>
    <property type="match status" value="1"/>
</dbReference>
<evidence type="ECO:0000256" key="1">
    <source>
        <dbReference type="ARBA" id="ARBA00023118"/>
    </source>
</evidence>
<dbReference type="EMBL" id="LIUT01000001">
    <property type="protein sequence ID" value="KOR89214.1"/>
    <property type="molecule type" value="Genomic_DNA"/>
</dbReference>
<evidence type="ECO:0008006" key="4">
    <source>
        <dbReference type="Google" id="ProtNLM"/>
    </source>
</evidence>
<dbReference type="InterPro" id="IPR006116">
    <property type="entry name" value="NT_2-5OAS_ClassI-CCAase"/>
</dbReference>
<keyword evidence="1" id="KW-0051">Antiviral defense</keyword>
<accession>A0A0M1P592</accession>